<feature type="compositionally biased region" description="Polar residues" evidence="1">
    <location>
        <begin position="1"/>
        <end position="16"/>
    </location>
</feature>
<dbReference type="AlphaFoldDB" id="A0A518JME5"/>
<dbReference type="EMBL" id="CP036348">
    <property type="protein sequence ID" value="QDV66725.1"/>
    <property type="molecule type" value="Genomic_DNA"/>
</dbReference>
<feature type="region of interest" description="Disordered" evidence="1">
    <location>
        <begin position="1"/>
        <end position="42"/>
    </location>
</feature>
<accession>A0A518JME5</accession>
<dbReference type="Proteomes" id="UP000315082">
    <property type="component" value="Chromosome"/>
</dbReference>
<proteinExistence type="predicted"/>
<name>A0A518JME5_9BACT</name>
<gene>
    <name evidence="2" type="ORF">Poly24_04120</name>
</gene>
<keyword evidence="3" id="KW-1185">Reference proteome</keyword>
<evidence type="ECO:0000313" key="3">
    <source>
        <dbReference type="Proteomes" id="UP000315082"/>
    </source>
</evidence>
<sequence>MQSTTLSPPAEPTNTFVDRRSAPNPNASVSERRQFVSSHDGLSDEAKELALAIDSYKLQHRRRYITFEEMLSVVKGLGYSR</sequence>
<protein>
    <submittedName>
        <fullName evidence="2">Uncharacterized protein</fullName>
    </submittedName>
</protein>
<organism evidence="2 3">
    <name type="scientific">Rosistilla carotiformis</name>
    <dbReference type="NCBI Taxonomy" id="2528017"/>
    <lineage>
        <taxon>Bacteria</taxon>
        <taxon>Pseudomonadati</taxon>
        <taxon>Planctomycetota</taxon>
        <taxon>Planctomycetia</taxon>
        <taxon>Pirellulales</taxon>
        <taxon>Pirellulaceae</taxon>
        <taxon>Rosistilla</taxon>
    </lineage>
</organism>
<dbReference type="KEGG" id="rcf:Poly24_04120"/>
<dbReference type="RefSeq" id="WP_145089739.1">
    <property type="nucleotide sequence ID" value="NZ_CP036348.1"/>
</dbReference>
<evidence type="ECO:0000313" key="2">
    <source>
        <dbReference type="EMBL" id="QDV66725.1"/>
    </source>
</evidence>
<dbReference type="OrthoDB" id="288713at2"/>
<evidence type="ECO:0000256" key="1">
    <source>
        <dbReference type="SAM" id="MobiDB-lite"/>
    </source>
</evidence>
<reference evidence="2 3" key="1">
    <citation type="submission" date="2019-02" db="EMBL/GenBank/DDBJ databases">
        <title>Deep-cultivation of Planctomycetes and their phenomic and genomic characterization uncovers novel biology.</title>
        <authorList>
            <person name="Wiegand S."/>
            <person name="Jogler M."/>
            <person name="Boedeker C."/>
            <person name="Pinto D."/>
            <person name="Vollmers J."/>
            <person name="Rivas-Marin E."/>
            <person name="Kohn T."/>
            <person name="Peeters S.H."/>
            <person name="Heuer A."/>
            <person name="Rast P."/>
            <person name="Oberbeckmann S."/>
            <person name="Bunk B."/>
            <person name="Jeske O."/>
            <person name="Meyerdierks A."/>
            <person name="Storesund J.E."/>
            <person name="Kallscheuer N."/>
            <person name="Luecker S."/>
            <person name="Lage O.M."/>
            <person name="Pohl T."/>
            <person name="Merkel B.J."/>
            <person name="Hornburger P."/>
            <person name="Mueller R.-W."/>
            <person name="Bruemmer F."/>
            <person name="Labrenz M."/>
            <person name="Spormann A.M."/>
            <person name="Op den Camp H."/>
            <person name="Overmann J."/>
            <person name="Amann R."/>
            <person name="Jetten M.S.M."/>
            <person name="Mascher T."/>
            <person name="Medema M.H."/>
            <person name="Devos D.P."/>
            <person name="Kaster A.-K."/>
            <person name="Ovreas L."/>
            <person name="Rohde M."/>
            <person name="Galperin M.Y."/>
            <person name="Jogler C."/>
        </authorList>
    </citation>
    <scope>NUCLEOTIDE SEQUENCE [LARGE SCALE GENOMIC DNA]</scope>
    <source>
        <strain evidence="2 3">Poly24</strain>
    </source>
</reference>